<keyword evidence="2" id="KW-1185">Reference proteome</keyword>
<sequence length="117" mass="12714">MSDDLTAWFGPAADDLTAEQIERVAEAARGIDERYPDPDEQADRDAALSAVVQYLLGDTTAENANRALIDARRREREAYVAALQFAVLLAGDGVPDATAARRAGVDRMRLLKALGKR</sequence>
<protein>
    <submittedName>
        <fullName evidence="1">Uncharacterized protein</fullName>
    </submittedName>
</protein>
<dbReference type="RefSeq" id="WP_326564569.1">
    <property type="nucleotide sequence ID" value="NZ_CP109071.1"/>
</dbReference>
<organism evidence="1 2">
    <name type="scientific">Micromonospora peucetia</name>
    <dbReference type="NCBI Taxonomy" id="47871"/>
    <lineage>
        <taxon>Bacteria</taxon>
        <taxon>Bacillati</taxon>
        <taxon>Actinomycetota</taxon>
        <taxon>Actinomycetes</taxon>
        <taxon>Micromonosporales</taxon>
        <taxon>Micromonosporaceae</taxon>
        <taxon>Micromonospora</taxon>
    </lineage>
</organism>
<evidence type="ECO:0000313" key="2">
    <source>
        <dbReference type="Proteomes" id="UP001334804"/>
    </source>
</evidence>
<gene>
    <name evidence="1" type="ORF">OIE14_11215</name>
</gene>
<dbReference type="Proteomes" id="UP001334804">
    <property type="component" value="Chromosome"/>
</dbReference>
<reference evidence="1 2" key="1">
    <citation type="submission" date="2022-10" db="EMBL/GenBank/DDBJ databases">
        <title>The complete genomes of actinobacterial strains from the NBC collection.</title>
        <authorList>
            <person name="Joergensen T.S."/>
            <person name="Alvarez Arevalo M."/>
            <person name="Sterndorff E.B."/>
            <person name="Faurdal D."/>
            <person name="Vuksanovic O."/>
            <person name="Mourched A.-S."/>
            <person name="Charusanti P."/>
            <person name="Shaw S."/>
            <person name="Blin K."/>
            <person name="Weber T."/>
        </authorList>
    </citation>
    <scope>NUCLEOTIDE SEQUENCE [LARGE SCALE GENOMIC DNA]</scope>
    <source>
        <strain evidence="1 2">NBC 01809</strain>
    </source>
</reference>
<evidence type="ECO:0000313" key="1">
    <source>
        <dbReference type="EMBL" id="WSA34563.1"/>
    </source>
</evidence>
<name>A0ABZ1EJZ1_9ACTN</name>
<dbReference type="EMBL" id="CP109071">
    <property type="protein sequence ID" value="WSA34563.1"/>
    <property type="molecule type" value="Genomic_DNA"/>
</dbReference>
<accession>A0ABZ1EJZ1</accession>
<proteinExistence type="predicted"/>